<dbReference type="GO" id="GO:0004622">
    <property type="term" value="F:phosphatidylcholine lysophospholipase activity"/>
    <property type="evidence" value="ECO:0007669"/>
    <property type="project" value="TreeGrafter"/>
</dbReference>
<dbReference type="Pfam" id="PF13472">
    <property type="entry name" value="Lipase_GDSL_2"/>
    <property type="match status" value="1"/>
</dbReference>
<dbReference type="InterPro" id="IPR013830">
    <property type="entry name" value="SGNH_hydro"/>
</dbReference>
<sequence length="203" mass="22470">MKKFVYITVAVTVVLLAFYLLYKPEAKITNYPSSGTDIIAFGDSLVEGVGSTEDGGFVRMLSQDLRITIINLGVSGDTTQSALSRLGQISKYKPKVVIVLLGGNDFLQKAPEEQIFKNLDQIVVAIHRTGAVILLVGVEGHILTSGHEKLFRELAERRGTAYVPDILDDIFGQDDFMSDNLHPNDRGYRIMADRIKPVLEKML</sequence>
<dbReference type="SUPFAM" id="SSF52266">
    <property type="entry name" value="SGNH hydrolase"/>
    <property type="match status" value="1"/>
</dbReference>
<dbReference type="Proteomes" id="UP000177202">
    <property type="component" value="Unassembled WGS sequence"/>
</dbReference>
<reference evidence="3 4" key="1">
    <citation type="journal article" date="2016" name="Nat. Commun.">
        <title>Thousands of microbial genomes shed light on interconnected biogeochemical processes in an aquifer system.</title>
        <authorList>
            <person name="Anantharaman K."/>
            <person name="Brown C.T."/>
            <person name="Hug L.A."/>
            <person name="Sharon I."/>
            <person name="Castelle C.J."/>
            <person name="Probst A.J."/>
            <person name="Thomas B.C."/>
            <person name="Singh A."/>
            <person name="Wilkins M.J."/>
            <person name="Karaoz U."/>
            <person name="Brodie E.L."/>
            <person name="Williams K.H."/>
            <person name="Hubbard S.S."/>
            <person name="Banfield J.F."/>
        </authorList>
    </citation>
    <scope>NUCLEOTIDE SEQUENCE [LARGE SCALE GENOMIC DNA]</scope>
</reference>
<evidence type="ECO:0000313" key="3">
    <source>
        <dbReference type="EMBL" id="OHB10231.1"/>
    </source>
</evidence>
<dbReference type="AlphaFoldDB" id="A0A1G2ULF8"/>
<comment type="caution">
    <text evidence="3">The sequence shown here is derived from an EMBL/GenBank/DDBJ whole genome shotgun (WGS) entry which is preliminary data.</text>
</comment>
<feature type="domain" description="SGNH hydrolase-type esterase" evidence="2">
    <location>
        <begin position="40"/>
        <end position="190"/>
    </location>
</feature>
<keyword evidence="1" id="KW-0472">Membrane</keyword>
<dbReference type="EMBL" id="MHWP01000019">
    <property type="protein sequence ID" value="OHB10231.1"/>
    <property type="molecule type" value="Genomic_DNA"/>
</dbReference>
<feature type="transmembrane region" description="Helical" evidence="1">
    <location>
        <begin position="6"/>
        <end position="22"/>
    </location>
</feature>
<evidence type="ECO:0000313" key="4">
    <source>
        <dbReference type="Proteomes" id="UP000177202"/>
    </source>
</evidence>
<dbReference type="Gene3D" id="3.40.50.1110">
    <property type="entry name" value="SGNH hydrolase"/>
    <property type="match status" value="1"/>
</dbReference>
<protein>
    <recommendedName>
        <fullName evidence="2">SGNH hydrolase-type esterase domain-containing protein</fullName>
    </recommendedName>
</protein>
<dbReference type="STRING" id="1802772.A3H60_01850"/>
<proteinExistence type="predicted"/>
<name>A0A1G2ULF8_9BACT</name>
<keyword evidence="1" id="KW-1133">Transmembrane helix</keyword>
<dbReference type="InterPro" id="IPR051532">
    <property type="entry name" value="Ester_Hydrolysis_Enzymes"/>
</dbReference>
<dbReference type="InterPro" id="IPR036514">
    <property type="entry name" value="SGNH_hydro_sf"/>
</dbReference>
<accession>A0A1G2ULF8</accession>
<dbReference type="PANTHER" id="PTHR30383">
    <property type="entry name" value="THIOESTERASE 1/PROTEASE 1/LYSOPHOSPHOLIPASE L1"/>
    <property type="match status" value="1"/>
</dbReference>
<evidence type="ECO:0000256" key="1">
    <source>
        <dbReference type="SAM" id="Phobius"/>
    </source>
</evidence>
<gene>
    <name evidence="3" type="ORF">A3H60_01850</name>
</gene>
<dbReference type="PANTHER" id="PTHR30383:SF5">
    <property type="entry name" value="SGNH HYDROLASE-TYPE ESTERASE DOMAIN-CONTAINING PROTEIN"/>
    <property type="match status" value="1"/>
</dbReference>
<keyword evidence="1" id="KW-0812">Transmembrane</keyword>
<organism evidence="3 4">
    <name type="scientific">Candidatus Zambryskibacteria bacterium RIFCSPLOWO2_02_FULL_44_12b</name>
    <dbReference type="NCBI Taxonomy" id="1802772"/>
    <lineage>
        <taxon>Bacteria</taxon>
        <taxon>Candidatus Zambryskiibacteriota</taxon>
    </lineage>
</organism>
<evidence type="ECO:0000259" key="2">
    <source>
        <dbReference type="Pfam" id="PF13472"/>
    </source>
</evidence>